<gene>
    <name evidence="8" type="ORF">H4W34_006522</name>
</gene>
<evidence type="ECO:0000313" key="9">
    <source>
        <dbReference type="Proteomes" id="UP000627838"/>
    </source>
</evidence>
<comment type="subcellular location">
    <subcellularLocation>
        <location evidence="1">Membrane</location>
        <topology evidence="1">Multi-pass membrane protein</topology>
    </subcellularLocation>
</comment>
<evidence type="ECO:0000259" key="7">
    <source>
        <dbReference type="Pfam" id="PF13515"/>
    </source>
</evidence>
<proteinExistence type="predicted"/>
<reference evidence="8 9" key="1">
    <citation type="submission" date="2020-10" db="EMBL/GenBank/DDBJ databases">
        <title>Sequencing the genomes of 1000 actinobacteria strains.</title>
        <authorList>
            <person name="Klenk H.-P."/>
        </authorList>
    </citation>
    <scope>NUCLEOTIDE SEQUENCE [LARGE SCALE GENOMIC DNA]</scope>
    <source>
        <strain evidence="8 9">DSM 46744</strain>
    </source>
</reference>
<dbReference type="Proteomes" id="UP000627838">
    <property type="component" value="Unassembled WGS sequence"/>
</dbReference>
<dbReference type="Pfam" id="PF13515">
    <property type="entry name" value="FUSC_2"/>
    <property type="match status" value="1"/>
</dbReference>
<evidence type="ECO:0000256" key="4">
    <source>
        <dbReference type="ARBA" id="ARBA00023136"/>
    </source>
</evidence>
<feature type="domain" description="Integral membrane bound transporter" evidence="7">
    <location>
        <begin position="25"/>
        <end position="146"/>
    </location>
</feature>
<keyword evidence="9" id="KW-1185">Reference proteome</keyword>
<evidence type="ECO:0000256" key="5">
    <source>
        <dbReference type="SAM" id="MobiDB-lite"/>
    </source>
</evidence>
<name>A0ABR9K1H2_9ACTN</name>
<keyword evidence="4 6" id="KW-0472">Membrane</keyword>
<accession>A0ABR9K1H2</accession>
<evidence type="ECO:0000313" key="8">
    <source>
        <dbReference type="EMBL" id="MBE1536689.1"/>
    </source>
</evidence>
<organism evidence="8 9">
    <name type="scientific">Actinomadura algeriensis</name>
    <dbReference type="NCBI Taxonomy" id="1679523"/>
    <lineage>
        <taxon>Bacteria</taxon>
        <taxon>Bacillati</taxon>
        <taxon>Actinomycetota</taxon>
        <taxon>Actinomycetes</taxon>
        <taxon>Streptosporangiales</taxon>
        <taxon>Thermomonosporaceae</taxon>
        <taxon>Actinomadura</taxon>
    </lineage>
</organism>
<evidence type="ECO:0000256" key="2">
    <source>
        <dbReference type="ARBA" id="ARBA00022692"/>
    </source>
</evidence>
<dbReference type="EMBL" id="JADBDZ010000001">
    <property type="protein sequence ID" value="MBE1536689.1"/>
    <property type="molecule type" value="Genomic_DNA"/>
</dbReference>
<feature type="region of interest" description="Disordered" evidence="5">
    <location>
        <begin position="383"/>
        <end position="402"/>
    </location>
</feature>
<evidence type="ECO:0000256" key="6">
    <source>
        <dbReference type="SAM" id="Phobius"/>
    </source>
</evidence>
<comment type="caution">
    <text evidence="8">The sequence shown here is derived from an EMBL/GenBank/DDBJ whole genome shotgun (WGS) entry which is preliminary data.</text>
</comment>
<dbReference type="InterPro" id="IPR049453">
    <property type="entry name" value="Memb_transporter_dom"/>
</dbReference>
<evidence type="ECO:0000256" key="1">
    <source>
        <dbReference type="ARBA" id="ARBA00004141"/>
    </source>
</evidence>
<feature type="transmembrane region" description="Helical" evidence="6">
    <location>
        <begin position="130"/>
        <end position="151"/>
    </location>
</feature>
<feature type="transmembrane region" description="Helical" evidence="6">
    <location>
        <begin position="60"/>
        <end position="80"/>
    </location>
</feature>
<sequence length="402" mass="40849">MGAAALHRLAGGFWPLLQQTAAAVIAWTIADAVGGARQPFFAPIAAVVALNAVRGRRGVNALHLLAGVILGIGVGELTLIGPGGGTASMAVAVLVATALAAALGENRLVIAQAAAGAILTVAVGDDRVGVFRIVDALIGAGVALVFTQLLFTPEPVALLRRAEAAALDGMAAGLGTAARALAHEGAGEDADRLAAAAIETLRDPDDRVGEVDRMRRAITTLPRYSLAWRPRSGHSAREEENADRLGLLGAACLMLARTALAAGRDGRAALARALGEVAGALDALAADPGDRGARRDAANRVLAAVTDAAADLGAPGEGERGPVPADLDAFAALRLVTADVLVFTGVPHREAVAAVRAGTGEFEIPAPPGPPRLPLVSALHRRLSRRVHRPRRPRRGAGGRGG</sequence>
<protein>
    <recommendedName>
        <fullName evidence="7">Integral membrane bound transporter domain-containing protein</fullName>
    </recommendedName>
</protein>
<keyword evidence="3 6" id="KW-1133">Transmembrane helix</keyword>
<dbReference type="RefSeq" id="WP_192762695.1">
    <property type="nucleotide sequence ID" value="NZ_JADBDZ010000001.1"/>
</dbReference>
<evidence type="ECO:0000256" key="3">
    <source>
        <dbReference type="ARBA" id="ARBA00022989"/>
    </source>
</evidence>
<feature type="transmembrane region" description="Helical" evidence="6">
    <location>
        <begin position="86"/>
        <end position="103"/>
    </location>
</feature>
<keyword evidence="2 6" id="KW-0812">Transmembrane</keyword>